<reference evidence="2 3" key="1">
    <citation type="submission" date="2015-01" db="EMBL/GenBank/DDBJ databases">
        <title>The Genome Sequence of Exophiala xenobiotica CBS118157.</title>
        <authorList>
            <consortium name="The Broad Institute Genomics Platform"/>
            <person name="Cuomo C."/>
            <person name="de Hoog S."/>
            <person name="Gorbushina A."/>
            <person name="Stielow B."/>
            <person name="Teixiera M."/>
            <person name="Abouelleil A."/>
            <person name="Chapman S.B."/>
            <person name="Priest M."/>
            <person name="Young S.K."/>
            <person name="Wortman J."/>
            <person name="Nusbaum C."/>
            <person name="Birren B."/>
        </authorList>
    </citation>
    <scope>NUCLEOTIDE SEQUENCE [LARGE SCALE GENOMIC DNA]</scope>
    <source>
        <strain evidence="2 3">CBS 118157</strain>
    </source>
</reference>
<organism evidence="2 3">
    <name type="scientific">Exophiala xenobiotica</name>
    <dbReference type="NCBI Taxonomy" id="348802"/>
    <lineage>
        <taxon>Eukaryota</taxon>
        <taxon>Fungi</taxon>
        <taxon>Dikarya</taxon>
        <taxon>Ascomycota</taxon>
        <taxon>Pezizomycotina</taxon>
        <taxon>Eurotiomycetes</taxon>
        <taxon>Chaetothyriomycetidae</taxon>
        <taxon>Chaetothyriales</taxon>
        <taxon>Herpotrichiellaceae</taxon>
        <taxon>Exophiala</taxon>
    </lineage>
</organism>
<evidence type="ECO:0000313" key="3">
    <source>
        <dbReference type="Proteomes" id="UP000054342"/>
    </source>
</evidence>
<dbReference type="RefSeq" id="XP_013317175.1">
    <property type="nucleotide sequence ID" value="XM_013461721.1"/>
</dbReference>
<feature type="compositionally biased region" description="Basic and acidic residues" evidence="1">
    <location>
        <begin position="25"/>
        <end position="47"/>
    </location>
</feature>
<evidence type="ECO:0000256" key="1">
    <source>
        <dbReference type="SAM" id="MobiDB-lite"/>
    </source>
</evidence>
<accession>A0A0D2BVU0</accession>
<dbReference type="GeneID" id="25327148"/>
<dbReference type="Proteomes" id="UP000054342">
    <property type="component" value="Unassembled WGS sequence"/>
</dbReference>
<feature type="region of interest" description="Disordered" evidence="1">
    <location>
        <begin position="25"/>
        <end position="61"/>
    </location>
</feature>
<keyword evidence="3" id="KW-1185">Reference proteome</keyword>
<name>A0A0D2BVU0_9EURO</name>
<sequence>MLCRVHAYSSQLWRAHKPTCTRYLETRPESDPRDEFSSSPQHQREPTAARVSRCQSTSRSIRVSRTGTLQMAVNRVSARTRQCFRKFCCFWNAVCRPERTLGQLTP</sequence>
<protein>
    <submittedName>
        <fullName evidence="2">Uncharacterized protein</fullName>
    </submittedName>
</protein>
<dbReference type="HOGENOM" id="CLU_2223306_0_0_1"/>
<gene>
    <name evidence="2" type="ORF">PV05_05240</name>
</gene>
<dbReference type="AlphaFoldDB" id="A0A0D2BVU0"/>
<proteinExistence type="predicted"/>
<dbReference type="EMBL" id="KN847319">
    <property type="protein sequence ID" value="KIW56591.1"/>
    <property type="molecule type" value="Genomic_DNA"/>
</dbReference>
<evidence type="ECO:0000313" key="2">
    <source>
        <dbReference type="EMBL" id="KIW56591.1"/>
    </source>
</evidence>